<reference evidence="2" key="1">
    <citation type="journal article" date="2017" name="Nature">
        <title>The genome of Chenopodium quinoa.</title>
        <authorList>
            <person name="Jarvis D.E."/>
            <person name="Ho Y.S."/>
            <person name="Lightfoot D.J."/>
            <person name="Schmoeckel S.M."/>
            <person name="Li B."/>
            <person name="Borm T.J.A."/>
            <person name="Ohyanagi H."/>
            <person name="Mineta K."/>
            <person name="Michell C.T."/>
            <person name="Saber N."/>
            <person name="Kharbatia N.M."/>
            <person name="Rupper R.R."/>
            <person name="Sharp A.R."/>
            <person name="Dally N."/>
            <person name="Boughton B.A."/>
            <person name="Woo Y.H."/>
            <person name="Gao G."/>
            <person name="Schijlen E.G.W.M."/>
            <person name="Guo X."/>
            <person name="Momin A.A."/>
            <person name="Negrao S."/>
            <person name="Al-Babili S."/>
            <person name="Gehring C."/>
            <person name="Roessner U."/>
            <person name="Jung C."/>
            <person name="Murphy K."/>
            <person name="Arold S.T."/>
            <person name="Gojobori T."/>
            <person name="van der Linden C.G."/>
            <person name="van Loo E.N."/>
            <person name="Jellen E.N."/>
            <person name="Maughan P.J."/>
            <person name="Tester M."/>
        </authorList>
    </citation>
    <scope>NUCLEOTIDE SEQUENCE [LARGE SCALE GENOMIC DNA]</scope>
    <source>
        <strain evidence="2">cv. PI 614886</strain>
    </source>
</reference>
<dbReference type="AlphaFoldDB" id="A0A803MWT2"/>
<feature type="compositionally biased region" description="Basic and acidic residues" evidence="1">
    <location>
        <begin position="113"/>
        <end position="124"/>
    </location>
</feature>
<feature type="compositionally biased region" description="Polar residues" evidence="1">
    <location>
        <begin position="95"/>
        <end position="112"/>
    </location>
</feature>
<evidence type="ECO:0000256" key="1">
    <source>
        <dbReference type="SAM" id="MobiDB-lite"/>
    </source>
</evidence>
<dbReference type="EnsemblPlants" id="AUR62036662-RA">
    <property type="protein sequence ID" value="AUR62036662-RA:cds"/>
    <property type="gene ID" value="AUR62036662"/>
</dbReference>
<feature type="region of interest" description="Disordered" evidence="1">
    <location>
        <begin position="83"/>
        <end position="124"/>
    </location>
</feature>
<protein>
    <submittedName>
        <fullName evidence="2">Uncharacterized protein</fullName>
    </submittedName>
</protein>
<keyword evidence="3" id="KW-1185">Reference proteome</keyword>
<dbReference type="Proteomes" id="UP000596660">
    <property type="component" value="Unplaced"/>
</dbReference>
<dbReference type="Gramene" id="AUR62036662-RA">
    <property type="protein sequence ID" value="AUR62036662-RA:cds"/>
    <property type="gene ID" value="AUR62036662"/>
</dbReference>
<accession>A0A803MWT2</accession>
<reference evidence="2" key="2">
    <citation type="submission" date="2021-03" db="UniProtKB">
        <authorList>
            <consortium name="EnsemblPlants"/>
        </authorList>
    </citation>
    <scope>IDENTIFICATION</scope>
</reference>
<sequence length="124" mass="14043">MTERVEHCSVAVTTEDKNVRIFKIPTQHVLLKIYYNPGGDKEYMPGCSLENITFVGMIFDTPEDGIVFYYKYANECGFKVRSSTTKVQKNKDDPTGTTDDNAKNNPENASSSKEVKYADIQDKK</sequence>
<proteinExistence type="predicted"/>
<evidence type="ECO:0000313" key="2">
    <source>
        <dbReference type="EnsemblPlants" id="AUR62036662-RA:cds"/>
    </source>
</evidence>
<name>A0A803MWT2_CHEQI</name>
<evidence type="ECO:0000313" key="3">
    <source>
        <dbReference type="Proteomes" id="UP000596660"/>
    </source>
</evidence>
<organism evidence="2 3">
    <name type="scientific">Chenopodium quinoa</name>
    <name type="common">Quinoa</name>
    <dbReference type="NCBI Taxonomy" id="63459"/>
    <lineage>
        <taxon>Eukaryota</taxon>
        <taxon>Viridiplantae</taxon>
        <taxon>Streptophyta</taxon>
        <taxon>Embryophyta</taxon>
        <taxon>Tracheophyta</taxon>
        <taxon>Spermatophyta</taxon>
        <taxon>Magnoliopsida</taxon>
        <taxon>eudicotyledons</taxon>
        <taxon>Gunneridae</taxon>
        <taxon>Pentapetalae</taxon>
        <taxon>Caryophyllales</taxon>
        <taxon>Chenopodiaceae</taxon>
        <taxon>Chenopodioideae</taxon>
        <taxon>Atripliceae</taxon>
        <taxon>Chenopodium</taxon>
    </lineage>
</organism>